<feature type="compositionally biased region" description="Low complexity" evidence="1">
    <location>
        <begin position="1"/>
        <end position="11"/>
    </location>
</feature>
<feature type="compositionally biased region" description="Basic and acidic residues" evidence="1">
    <location>
        <begin position="12"/>
        <end position="50"/>
    </location>
</feature>
<name>A0A154P7H8_DUFNO</name>
<feature type="region of interest" description="Disordered" evidence="1">
    <location>
        <begin position="214"/>
        <end position="273"/>
    </location>
</feature>
<reference evidence="2 3" key="1">
    <citation type="submission" date="2015-07" db="EMBL/GenBank/DDBJ databases">
        <title>The genome of Dufourea novaeangliae.</title>
        <authorList>
            <person name="Pan H."/>
            <person name="Kapheim K."/>
        </authorList>
    </citation>
    <scope>NUCLEOTIDE SEQUENCE [LARGE SCALE GENOMIC DNA]</scope>
    <source>
        <strain evidence="2">0120121106</strain>
        <tissue evidence="2">Whole body</tissue>
    </source>
</reference>
<keyword evidence="3" id="KW-1185">Reference proteome</keyword>
<protein>
    <submittedName>
        <fullName evidence="2">Uncharacterized protein</fullName>
    </submittedName>
</protein>
<dbReference type="AlphaFoldDB" id="A0A154P7H8"/>
<feature type="region of interest" description="Disordered" evidence="1">
    <location>
        <begin position="70"/>
        <end position="103"/>
    </location>
</feature>
<feature type="compositionally biased region" description="Gly residues" evidence="1">
    <location>
        <begin position="77"/>
        <end position="92"/>
    </location>
</feature>
<proteinExistence type="predicted"/>
<dbReference type="Proteomes" id="UP000076502">
    <property type="component" value="Unassembled WGS sequence"/>
</dbReference>
<feature type="compositionally biased region" description="Low complexity" evidence="1">
    <location>
        <begin position="237"/>
        <end position="248"/>
    </location>
</feature>
<gene>
    <name evidence="2" type="ORF">WN55_09882</name>
</gene>
<evidence type="ECO:0000313" key="3">
    <source>
        <dbReference type="Proteomes" id="UP000076502"/>
    </source>
</evidence>
<feature type="compositionally biased region" description="Low complexity" evidence="1">
    <location>
        <begin position="214"/>
        <end position="229"/>
    </location>
</feature>
<sequence length="291" mass="31498">MKGAAAAAAAARDGREEQGEPCAKHVVMESERQRERTEKARTEKERENKRGRGTLAADFEAEFRVHLSARMTLNPSRGGGGRGARDGGGSGKEGAAEEGWSDTARREKAPKVFGIYGINKAVVWMRSWPCVPYNYLCIDIHVYGPRYRFLESRCIAVRMHTQGLDMRVCAMYLRCENEEGRKKAKKVIEDKDGFANVVTMMVYVADGNASAVDSASDGGDDGGAVPLSGPSGGSRADGGASSLCADGTGMDDADEDDRRAAGSPPSTDKRRDCDRLTCRALLSDIHQKDVR</sequence>
<evidence type="ECO:0000256" key="1">
    <source>
        <dbReference type="SAM" id="MobiDB-lite"/>
    </source>
</evidence>
<accession>A0A154P7H8</accession>
<evidence type="ECO:0000313" key="2">
    <source>
        <dbReference type="EMBL" id="KZC07801.1"/>
    </source>
</evidence>
<dbReference type="EMBL" id="KQ434831">
    <property type="protein sequence ID" value="KZC07801.1"/>
    <property type="molecule type" value="Genomic_DNA"/>
</dbReference>
<feature type="region of interest" description="Disordered" evidence="1">
    <location>
        <begin position="1"/>
        <end position="55"/>
    </location>
</feature>
<organism evidence="2 3">
    <name type="scientific">Dufourea novaeangliae</name>
    <name type="common">Sweat bee</name>
    <dbReference type="NCBI Taxonomy" id="178035"/>
    <lineage>
        <taxon>Eukaryota</taxon>
        <taxon>Metazoa</taxon>
        <taxon>Ecdysozoa</taxon>
        <taxon>Arthropoda</taxon>
        <taxon>Hexapoda</taxon>
        <taxon>Insecta</taxon>
        <taxon>Pterygota</taxon>
        <taxon>Neoptera</taxon>
        <taxon>Endopterygota</taxon>
        <taxon>Hymenoptera</taxon>
        <taxon>Apocrita</taxon>
        <taxon>Aculeata</taxon>
        <taxon>Apoidea</taxon>
        <taxon>Anthophila</taxon>
        <taxon>Halictidae</taxon>
        <taxon>Rophitinae</taxon>
        <taxon>Dufourea</taxon>
    </lineage>
</organism>